<evidence type="ECO:0000256" key="4">
    <source>
        <dbReference type="ARBA" id="ARBA00022989"/>
    </source>
</evidence>
<keyword evidence="2" id="KW-1003">Cell membrane</keyword>
<comment type="subcellular location">
    <subcellularLocation>
        <location evidence="1">Cell membrane</location>
        <topology evidence="1">Multi-pass membrane protein</topology>
    </subcellularLocation>
</comment>
<dbReference type="Proteomes" id="UP001149400">
    <property type="component" value="Unassembled WGS sequence"/>
</dbReference>
<evidence type="ECO:0000256" key="3">
    <source>
        <dbReference type="ARBA" id="ARBA00022692"/>
    </source>
</evidence>
<feature type="domain" description="Integral membrane bound transporter" evidence="8">
    <location>
        <begin position="34"/>
        <end position="158"/>
    </location>
</feature>
<evidence type="ECO:0000256" key="7">
    <source>
        <dbReference type="SAM" id="Phobius"/>
    </source>
</evidence>
<dbReference type="InterPro" id="IPR049453">
    <property type="entry name" value="Memb_transporter_dom"/>
</dbReference>
<feature type="transmembrane region" description="Helical" evidence="7">
    <location>
        <begin position="73"/>
        <end position="89"/>
    </location>
</feature>
<comment type="similarity">
    <text evidence="6">Belongs to the YccS/YhfK family.</text>
</comment>
<evidence type="ECO:0000313" key="10">
    <source>
        <dbReference type="Proteomes" id="UP001149400"/>
    </source>
</evidence>
<feature type="transmembrane region" description="Helical" evidence="7">
    <location>
        <begin position="20"/>
        <end position="40"/>
    </location>
</feature>
<evidence type="ECO:0000313" key="9">
    <source>
        <dbReference type="EMBL" id="MDD1795026.1"/>
    </source>
</evidence>
<proteinExistence type="inferred from homology"/>
<protein>
    <submittedName>
        <fullName evidence="9">FUSC family protein</fullName>
    </submittedName>
</protein>
<dbReference type="EMBL" id="JAJUBC010000023">
    <property type="protein sequence ID" value="MDD1795026.1"/>
    <property type="molecule type" value="Genomic_DNA"/>
</dbReference>
<keyword evidence="5 7" id="KW-0472">Membrane</keyword>
<evidence type="ECO:0000259" key="8">
    <source>
        <dbReference type="Pfam" id="PF13515"/>
    </source>
</evidence>
<dbReference type="RefSeq" id="WP_274165835.1">
    <property type="nucleotide sequence ID" value="NZ_JAJUBC010000023.1"/>
</dbReference>
<evidence type="ECO:0000256" key="5">
    <source>
        <dbReference type="ARBA" id="ARBA00023136"/>
    </source>
</evidence>
<organism evidence="9 10">
    <name type="scientific">Enterovibrio gelatinilyticus</name>
    <dbReference type="NCBI Taxonomy" id="2899819"/>
    <lineage>
        <taxon>Bacteria</taxon>
        <taxon>Pseudomonadati</taxon>
        <taxon>Pseudomonadota</taxon>
        <taxon>Gammaproteobacteria</taxon>
        <taxon>Vibrionales</taxon>
        <taxon>Vibrionaceae</taxon>
        <taxon>Enterovibrio</taxon>
    </lineage>
</organism>
<comment type="caution">
    <text evidence="9">The sequence shown here is derived from an EMBL/GenBank/DDBJ whole genome shotgun (WGS) entry which is preliminary data.</text>
</comment>
<sequence length="349" mass="38836">MSAGHTMTQYTDFAHKHARFLYMIRVTLVMGFMLIIVRVFDVPYGYWALITAVTILGAIPFVGGVLSKAKQRISGTVMGGLLGMALFLIPPDYHWTHHIAFFVLLIAAMYFTQEHYAYAALMAAVTIVVVAGGGPADFEAAGWRILNVLWAGVLAVVVSVYVFPAKATDQFLLLVESFLHELSHYYTQHIESAKQGAFEPAHADRLNELVDKQQSILPHALKESGVHTPALNTILLIEKRLYAELEALISTQWDAQQGKDEISELDGLTDSQYALAKQFDALALQITNKKVTAILEQDIGILNLASSNIAHPKGDTRDISYFGYLWLNREMARQFAQLTVVTKKVFAYQ</sequence>
<keyword evidence="3 7" id="KW-0812">Transmembrane</keyword>
<keyword evidence="10" id="KW-1185">Reference proteome</keyword>
<accession>A0ABT5R5J5</accession>
<feature type="transmembrane region" description="Helical" evidence="7">
    <location>
        <begin position="95"/>
        <end position="111"/>
    </location>
</feature>
<reference evidence="9" key="1">
    <citation type="submission" date="2021-12" db="EMBL/GenBank/DDBJ databases">
        <title>Enterovibrio ZSDZ35 sp. nov. and Enterovibrio ZSDZ42 sp. nov., isolated from coastal seawater in Qingdao.</title>
        <authorList>
            <person name="Zhang P."/>
        </authorList>
    </citation>
    <scope>NUCLEOTIDE SEQUENCE</scope>
    <source>
        <strain evidence="9">ZSDZ42</strain>
    </source>
</reference>
<feature type="transmembrane region" description="Helical" evidence="7">
    <location>
        <begin position="118"/>
        <end position="136"/>
    </location>
</feature>
<dbReference type="PANTHER" id="PTHR30509:SF9">
    <property type="entry name" value="MULTIDRUG RESISTANCE PROTEIN MDTO"/>
    <property type="match status" value="1"/>
</dbReference>
<feature type="transmembrane region" description="Helical" evidence="7">
    <location>
        <begin position="142"/>
        <end position="163"/>
    </location>
</feature>
<keyword evidence="4 7" id="KW-1133">Transmembrane helix</keyword>
<dbReference type="PANTHER" id="PTHR30509">
    <property type="entry name" value="P-HYDROXYBENZOIC ACID EFFLUX PUMP SUBUNIT-RELATED"/>
    <property type="match status" value="1"/>
</dbReference>
<name>A0ABT5R5J5_9GAMM</name>
<feature type="transmembrane region" description="Helical" evidence="7">
    <location>
        <begin position="46"/>
        <end position="66"/>
    </location>
</feature>
<evidence type="ECO:0000256" key="6">
    <source>
        <dbReference type="ARBA" id="ARBA00043993"/>
    </source>
</evidence>
<dbReference type="Pfam" id="PF13515">
    <property type="entry name" value="FUSC_2"/>
    <property type="match status" value="1"/>
</dbReference>
<gene>
    <name evidence="9" type="ORF">LRP50_18000</name>
</gene>
<evidence type="ECO:0000256" key="1">
    <source>
        <dbReference type="ARBA" id="ARBA00004651"/>
    </source>
</evidence>
<evidence type="ECO:0000256" key="2">
    <source>
        <dbReference type="ARBA" id="ARBA00022475"/>
    </source>
</evidence>